<reference evidence="1 2" key="1">
    <citation type="submission" date="2024-08" db="EMBL/GenBank/DDBJ databases">
        <title>Insights into the chromosomal genome structure of Flemingia macrophylla.</title>
        <authorList>
            <person name="Ding Y."/>
            <person name="Zhao Y."/>
            <person name="Bi W."/>
            <person name="Wu M."/>
            <person name="Zhao G."/>
            <person name="Gong Y."/>
            <person name="Li W."/>
            <person name="Zhang P."/>
        </authorList>
    </citation>
    <scope>NUCLEOTIDE SEQUENCE [LARGE SCALE GENOMIC DNA]</scope>
    <source>
        <strain evidence="1">DYQJB</strain>
        <tissue evidence="1">Leaf</tissue>
    </source>
</reference>
<dbReference type="AlphaFoldDB" id="A0ABD1LB17"/>
<evidence type="ECO:0000313" key="1">
    <source>
        <dbReference type="EMBL" id="KAL2320704.1"/>
    </source>
</evidence>
<dbReference type="Proteomes" id="UP001603857">
    <property type="component" value="Unassembled WGS sequence"/>
</dbReference>
<evidence type="ECO:0000313" key="2">
    <source>
        <dbReference type="Proteomes" id="UP001603857"/>
    </source>
</evidence>
<dbReference type="InterPro" id="IPR011990">
    <property type="entry name" value="TPR-like_helical_dom_sf"/>
</dbReference>
<proteinExistence type="predicted"/>
<name>A0ABD1LB17_9FABA</name>
<protein>
    <recommendedName>
        <fullName evidence="3">Pentatricopeptide repeat-containing protein</fullName>
    </recommendedName>
</protein>
<organism evidence="1 2">
    <name type="scientific">Flemingia macrophylla</name>
    <dbReference type="NCBI Taxonomy" id="520843"/>
    <lineage>
        <taxon>Eukaryota</taxon>
        <taxon>Viridiplantae</taxon>
        <taxon>Streptophyta</taxon>
        <taxon>Embryophyta</taxon>
        <taxon>Tracheophyta</taxon>
        <taxon>Spermatophyta</taxon>
        <taxon>Magnoliopsida</taxon>
        <taxon>eudicotyledons</taxon>
        <taxon>Gunneridae</taxon>
        <taxon>Pentapetalae</taxon>
        <taxon>rosids</taxon>
        <taxon>fabids</taxon>
        <taxon>Fabales</taxon>
        <taxon>Fabaceae</taxon>
        <taxon>Papilionoideae</taxon>
        <taxon>50 kb inversion clade</taxon>
        <taxon>NPAAA clade</taxon>
        <taxon>indigoferoid/millettioid clade</taxon>
        <taxon>Phaseoleae</taxon>
        <taxon>Flemingia</taxon>
    </lineage>
</organism>
<comment type="caution">
    <text evidence="1">The sequence shown here is derived from an EMBL/GenBank/DDBJ whole genome shotgun (WGS) entry which is preliminary data.</text>
</comment>
<sequence>MGCARKVFDEMFDKSEILWIRYKGRGCGYVKMECIGLTRELFDEMKERNVISWTSMVSRHYGDVENARLMFDLMSKNNLYT</sequence>
<gene>
    <name evidence="1" type="ORF">Fmac_029673</name>
</gene>
<accession>A0ABD1LB17</accession>
<dbReference type="Gene3D" id="1.25.40.10">
    <property type="entry name" value="Tetratricopeptide repeat domain"/>
    <property type="match status" value="1"/>
</dbReference>
<dbReference type="EMBL" id="JBGMDY010000010">
    <property type="protein sequence ID" value="KAL2320704.1"/>
    <property type="molecule type" value="Genomic_DNA"/>
</dbReference>
<evidence type="ECO:0008006" key="3">
    <source>
        <dbReference type="Google" id="ProtNLM"/>
    </source>
</evidence>
<keyword evidence="2" id="KW-1185">Reference proteome</keyword>